<evidence type="ECO:0000313" key="1">
    <source>
        <dbReference type="EMBL" id="GAA4332929.1"/>
    </source>
</evidence>
<dbReference type="Proteomes" id="UP001500582">
    <property type="component" value="Unassembled WGS sequence"/>
</dbReference>
<keyword evidence="2" id="KW-1185">Reference proteome</keyword>
<name>A0ABP8H1B8_9SPHI</name>
<dbReference type="RefSeq" id="WP_345212891.1">
    <property type="nucleotide sequence ID" value="NZ_BAABFT010000012.1"/>
</dbReference>
<organism evidence="1 2">
    <name type="scientific">Mucilaginibacter gynuensis</name>
    <dbReference type="NCBI Taxonomy" id="1302236"/>
    <lineage>
        <taxon>Bacteria</taxon>
        <taxon>Pseudomonadati</taxon>
        <taxon>Bacteroidota</taxon>
        <taxon>Sphingobacteriia</taxon>
        <taxon>Sphingobacteriales</taxon>
        <taxon>Sphingobacteriaceae</taxon>
        <taxon>Mucilaginibacter</taxon>
    </lineage>
</organism>
<gene>
    <name evidence="1" type="ORF">GCM10023149_39470</name>
</gene>
<reference evidence="2" key="1">
    <citation type="journal article" date="2019" name="Int. J. Syst. Evol. Microbiol.">
        <title>The Global Catalogue of Microorganisms (GCM) 10K type strain sequencing project: providing services to taxonomists for standard genome sequencing and annotation.</title>
        <authorList>
            <consortium name="The Broad Institute Genomics Platform"/>
            <consortium name="The Broad Institute Genome Sequencing Center for Infectious Disease"/>
            <person name="Wu L."/>
            <person name="Ma J."/>
        </authorList>
    </citation>
    <scope>NUCLEOTIDE SEQUENCE [LARGE SCALE GENOMIC DNA]</scope>
    <source>
        <strain evidence="2">JCM 17705</strain>
    </source>
</reference>
<dbReference type="EMBL" id="BAABFT010000012">
    <property type="protein sequence ID" value="GAA4332929.1"/>
    <property type="molecule type" value="Genomic_DNA"/>
</dbReference>
<proteinExistence type="predicted"/>
<protein>
    <submittedName>
        <fullName evidence="1">Uncharacterized protein</fullName>
    </submittedName>
</protein>
<evidence type="ECO:0000313" key="2">
    <source>
        <dbReference type="Proteomes" id="UP001500582"/>
    </source>
</evidence>
<sequence length="223" mass="25943">MKRSILYLIIILFTCCKTTKPEIVGIYSYKNSNYNVLKINADHTFQYEKLDIHQFFNPSDTSRRANYDCSHTATSGVWYKNYDNKLILNNCDNDTTDVFRYWRLSKNLNNNNNEIKVSFKNLIGETIGISGVSHNDNWIGISFHKTYRDFSVEVGKYDNLVFDFGAYFYKPLVLDLKDSSAADYTITLAPHFLSGYFKNEIVTLHGKNIICRDSVFNKVRIKK</sequence>
<comment type="caution">
    <text evidence="1">The sequence shown here is derived from an EMBL/GenBank/DDBJ whole genome shotgun (WGS) entry which is preliminary data.</text>
</comment>
<accession>A0ABP8H1B8</accession>